<dbReference type="PANTHER" id="PTHR42846">
    <property type="entry name" value="NI-SIROHYDROCHLORIN A,C-DIAMIDE REDUCTIVE CYCLASE COMPLEX, COMPONENT CFBD"/>
    <property type="match status" value="1"/>
</dbReference>
<dbReference type="PANTHER" id="PTHR42846:SF1">
    <property type="entry name" value="NI-SIROHYDROCHLORIN A,C-DIAMIDE REDUCTIVE CYCLASE COMPLEX, COMPONENT CFBD"/>
    <property type="match status" value="1"/>
</dbReference>
<gene>
    <name evidence="2" type="primary">bchB</name>
    <name evidence="2" type="ORF">CLNEO_23940</name>
</gene>
<accession>A0A136WD23</accession>
<keyword evidence="3" id="KW-1185">Reference proteome</keyword>
<keyword evidence="2" id="KW-0560">Oxidoreductase</keyword>
<comment type="caution">
    <text evidence="2">The sequence shown here is derived from an EMBL/GenBank/DDBJ whole genome shotgun (WGS) entry which is preliminary data.</text>
</comment>
<reference evidence="2 3" key="1">
    <citation type="submission" date="2016-01" db="EMBL/GenBank/DDBJ databases">
        <title>Genome sequence of Clostridium neopropionicum X4, DSM-3847.</title>
        <authorList>
            <person name="Poehlein A."/>
            <person name="Beck M.H."/>
            <person name="Bengelsdorf F.R."/>
            <person name="Daniel R."/>
            <person name="Duerre P."/>
        </authorList>
    </citation>
    <scope>NUCLEOTIDE SEQUENCE [LARGE SCALE GENOMIC DNA]</scope>
    <source>
        <strain evidence="2 3">DSM-3847</strain>
    </source>
</reference>
<dbReference type="InterPro" id="IPR000510">
    <property type="entry name" value="Nase/OxRdtase_comp1"/>
</dbReference>
<dbReference type="EC" id="1.3.7.7" evidence="2"/>
<dbReference type="Pfam" id="PF00148">
    <property type="entry name" value="Oxidored_nitro"/>
    <property type="match status" value="1"/>
</dbReference>
<dbReference type="Gene3D" id="3.40.50.1980">
    <property type="entry name" value="Nitrogenase molybdenum iron protein domain"/>
    <property type="match status" value="2"/>
</dbReference>
<evidence type="ECO:0000313" key="3">
    <source>
        <dbReference type="Proteomes" id="UP000070539"/>
    </source>
</evidence>
<dbReference type="STRING" id="36847.CLNEO_23940"/>
<dbReference type="PATRIC" id="fig|36847.3.peg.2786"/>
<sequence>MGLHRFKPVPSGRMGVLWTLSTIRNAAIIEFGCMGHMLYTGVALKRAGVYNACKLYSTHINETDIALGDTSRLEKVIEDVIERERVRVIFLTPSSIPEVIGIDISAICEGLQAQYPDTCFVPFGCGGFDRTQHQGVQEALTFLVKTLPKDMGRTQLPTFNLIGSCADLFRFQADADEIIRIMKGAFNMDPLCILSSDVSVEGIERMGGAHINLIVRQEGKDAGREMEKRFGTPYLMGRPYGIEGTANWLMKIAQLLDMEINSEFLIDEKEASLGRIEEVMPNFRRIVRSFPESATLSLGGHADVVKGILSYGCDELSFTKGICWCDCQDMEDEDIPYLSEDDWSKAVFSHDKGWLMASGEALEWSGKNTNMQISNPDTKWRIYPYEPPFVGFRGAVHLANLWINSNDPD</sequence>
<dbReference type="Proteomes" id="UP000070539">
    <property type="component" value="Unassembled WGS sequence"/>
</dbReference>
<feature type="domain" description="Nitrogenase/oxidoreductase component 1" evidence="1">
    <location>
        <begin position="13"/>
        <end position="283"/>
    </location>
</feature>
<dbReference type="InterPro" id="IPR052673">
    <property type="entry name" value="Ni-siroh_cyclase_CfbD"/>
</dbReference>
<dbReference type="EMBL" id="LRVM01000009">
    <property type="protein sequence ID" value="KXL52229.1"/>
    <property type="molecule type" value="Genomic_DNA"/>
</dbReference>
<organism evidence="2 3">
    <name type="scientific">Anaerotignum neopropionicum</name>
    <dbReference type="NCBI Taxonomy" id="36847"/>
    <lineage>
        <taxon>Bacteria</taxon>
        <taxon>Bacillati</taxon>
        <taxon>Bacillota</taxon>
        <taxon>Clostridia</taxon>
        <taxon>Lachnospirales</taxon>
        <taxon>Anaerotignaceae</taxon>
        <taxon>Anaerotignum</taxon>
    </lineage>
</organism>
<evidence type="ECO:0000313" key="2">
    <source>
        <dbReference type="EMBL" id="KXL52229.1"/>
    </source>
</evidence>
<proteinExistence type="predicted"/>
<dbReference type="RefSeq" id="WP_066089425.1">
    <property type="nucleotide sequence ID" value="NZ_LRVM01000009.1"/>
</dbReference>
<dbReference type="SUPFAM" id="SSF53807">
    <property type="entry name" value="Helical backbone' metal receptor"/>
    <property type="match status" value="1"/>
</dbReference>
<dbReference type="AlphaFoldDB" id="A0A136WD23"/>
<evidence type="ECO:0000259" key="1">
    <source>
        <dbReference type="Pfam" id="PF00148"/>
    </source>
</evidence>
<dbReference type="GO" id="GO:0016491">
    <property type="term" value="F:oxidoreductase activity"/>
    <property type="evidence" value="ECO:0007669"/>
    <property type="project" value="UniProtKB-KW"/>
</dbReference>
<protein>
    <submittedName>
        <fullName evidence="2">Light-independent protochlorophyllide reductase subunit B</fullName>
        <ecNumber evidence="2">1.3.7.7</ecNumber>
    </submittedName>
</protein>
<dbReference type="OrthoDB" id="3199475at2"/>
<name>A0A136WD23_9FIRM</name>